<feature type="region of interest" description="Disordered" evidence="1">
    <location>
        <begin position="40"/>
        <end position="63"/>
    </location>
</feature>
<dbReference type="Pfam" id="PF14295">
    <property type="entry name" value="PAN_4"/>
    <property type="match status" value="2"/>
</dbReference>
<name>A0A8S1ISP5_9CHLO</name>
<dbReference type="AlphaFoldDB" id="A0A8S1ISP5"/>
<keyword evidence="2" id="KW-0732">Signal</keyword>
<feature type="compositionally biased region" description="Polar residues" evidence="1">
    <location>
        <begin position="52"/>
        <end position="63"/>
    </location>
</feature>
<accession>A0A8S1ISP5</accession>
<feature type="compositionally biased region" description="Low complexity" evidence="1">
    <location>
        <begin position="40"/>
        <end position="50"/>
    </location>
</feature>
<feature type="signal peptide" evidence="2">
    <location>
        <begin position="1"/>
        <end position="25"/>
    </location>
</feature>
<proteinExistence type="predicted"/>
<feature type="domain" description="Apple" evidence="3">
    <location>
        <begin position="196"/>
        <end position="239"/>
    </location>
</feature>
<dbReference type="Proteomes" id="UP000708148">
    <property type="component" value="Unassembled WGS sequence"/>
</dbReference>
<evidence type="ECO:0000313" key="5">
    <source>
        <dbReference type="Proteomes" id="UP000708148"/>
    </source>
</evidence>
<organism evidence="4 5">
    <name type="scientific">Ostreobium quekettii</name>
    <dbReference type="NCBI Taxonomy" id="121088"/>
    <lineage>
        <taxon>Eukaryota</taxon>
        <taxon>Viridiplantae</taxon>
        <taxon>Chlorophyta</taxon>
        <taxon>core chlorophytes</taxon>
        <taxon>Ulvophyceae</taxon>
        <taxon>TCBD clade</taxon>
        <taxon>Bryopsidales</taxon>
        <taxon>Ostreobineae</taxon>
        <taxon>Ostreobiaceae</taxon>
        <taxon>Ostreobium</taxon>
    </lineage>
</organism>
<dbReference type="Gene3D" id="3.50.4.10">
    <property type="entry name" value="Hepatocyte Growth Factor"/>
    <property type="match status" value="1"/>
</dbReference>
<comment type="caution">
    <text evidence="4">The sequence shown here is derived from an EMBL/GenBank/DDBJ whole genome shotgun (WGS) entry which is preliminary data.</text>
</comment>
<feature type="chain" id="PRO_5035889488" description="Apple domain-containing protein" evidence="2">
    <location>
        <begin position="26"/>
        <end position="257"/>
    </location>
</feature>
<feature type="domain" description="Apple" evidence="3">
    <location>
        <begin position="87"/>
        <end position="109"/>
    </location>
</feature>
<dbReference type="InterPro" id="IPR003609">
    <property type="entry name" value="Pan_app"/>
</dbReference>
<evidence type="ECO:0000313" key="4">
    <source>
        <dbReference type="EMBL" id="CAD7697899.1"/>
    </source>
</evidence>
<protein>
    <recommendedName>
        <fullName evidence="3">Apple domain-containing protein</fullName>
    </recommendedName>
</protein>
<sequence>MAVSASSPSLGAAIVVAFSVLSAVAFTACGQGMSAARPFGAPAPADPDGPSVTITTSPAPGRTASNRRGCLAYCRSRLDGAPPFKVVNASTDAGCCDLCSADAMCNAWVRDNRTSLCALRSETFDPVLDPVANENFVAGLPEAVLDPAEADLEDCPPLGETCVACSTIEFAVDSPVDDDGGGPRRFPCSSSRGVVFTGRPINGGGQRTGSAQACCDLCQRRDGTCYLWSWRRSDRRCFLRTFGGRARDGNFVSGSLF</sequence>
<dbReference type="EMBL" id="CAJHUC010000726">
    <property type="protein sequence ID" value="CAD7697899.1"/>
    <property type="molecule type" value="Genomic_DNA"/>
</dbReference>
<keyword evidence="5" id="KW-1185">Reference proteome</keyword>
<evidence type="ECO:0000256" key="1">
    <source>
        <dbReference type="SAM" id="MobiDB-lite"/>
    </source>
</evidence>
<reference evidence="4" key="1">
    <citation type="submission" date="2020-12" db="EMBL/GenBank/DDBJ databases">
        <authorList>
            <person name="Iha C."/>
        </authorList>
    </citation>
    <scope>NUCLEOTIDE SEQUENCE</scope>
</reference>
<gene>
    <name evidence="4" type="ORF">OSTQU699_LOCUS3260</name>
</gene>
<evidence type="ECO:0000256" key="2">
    <source>
        <dbReference type="SAM" id="SignalP"/>
    </source>
</evidence>
<evidence type="ECO:0000259" key="3">
    <source>
        <dbReference type="Pfam" id="PF14295"/>
    </source>
</evidence>